<accession>L9XMK2</accession>
<evidence type="ECO:0000313" key="2">
    <source>
        <dbReference type="Proteomes" id="UP000011632"/>
    </source>
</evidence>
<dbReference type="PATRIC" id="fig|1227496.3.peg.4167"/>
<dbReference type="EMBL" id="AOID01000064">
    <property type="protein sequence ID" value="ELY62994.1"/>
    <property type="molecule type" value="Genomic_DNA"/>
</dbReference>
<evidence type="ECO:0000313" key="1">
    <source>
        <dbReference type="EMBL" id="ELY62994.1"/>
    </source>
</evidence>
<reference evidence="1 2" key="1">
    <citation type="journal article" date="2014" name="PLoS Genet.">
        <title>Phylogenetically driven sequencing of extremely halophilic archaea reveals strategies for static and dynamic osmo-response.</title>
        <authorList>
            <person name="Becker E.A."/>
            <person name="Seitzer P.M."/>
            <person name="Tritt A."/>
            <person name="Larsen D."/>
            <person name="Krusor M."/>
            <person name="Yao A.I."/>
            <person name="Wu D."/>
            <person name="Madern D."/>
            <person name="Eisen J.A."/>
            <person name="Darling A.E."/>
            <person name="Facciotti M.T."/>
        </authorList>
    </citation>
    <scope>NUCLEOTIDE SEQUENCE [LARGE SCALE GENOMIC DNA]</scope>
    <source>
        <strain evidence="1 2">JCM 10478</strain>
    </source>
</reference>
<sequence length="81" mass="9216">MIDREQHHNDRRTYDYELLATPYNYCSTIGAHPQNVGSASALQATTGLVQVEQAIYFVLKTGEEANDRGITLTRWDFSRLP</sequence>
<gene>
    <name evidence="1" type="ORF">C489_20821</name>
</gene>
<organism evidence="1 2">
    <name type="scientific">Natrinema versiforme JCM 10478</name>
    <dbReference type="NCBI Taxonomy" id="1227496"/>
    <lineage>
        <taxon>Archaea</taxon>
        <taxon>Methanobacteriati</taxon>
        <taxon>Methanobacteriota</taxon>
        <taxon>Stenosarchaea group</taxon>
        <taxon>Halobacteria</taxon>
        <taxon>Halobacteriales</taxon>
        <taxon>Natrialbaceae</taxon>
        <taxon>Natrinema</taxon>
    </lineage>
</organism>
<name>L9XMK2_9EURY</name>
<protein>
    <submittedName>
        <fullName evidence="1">Uncharacterized protein</fullName>
    </submittedName>
</protein>
<keyword evidence="2" id="KW-1185">Reference proteome</keyword>
<proteinExistence type="predicted"/>
<dbReference type="AlphaFoldDB" id="L9XMK2"/>
<comment type="caution">
    <text evidence="1">The sequence shown here is derived from an EMBL/GenBank/DDBJ whole genome shotgun (WGS) entry which is preliminary data.</text>
</comment>
<dbReference type="Proteomes" id="UP000011632">
    <property type="component" value="Unassembled WGS sequence"/>
</dbReference>